<sequence length="104" mass="11073">MLCCSVRISSDVFMQIHSNSSSSTTSLSQQFNRLQNSTAGSQCAAATTSCDLDSSRLSILEITATVHRSIIWNLSKSVGVKTAVDSGKESSSSTSKYNLKGFKA</sequence>
<dbReference type="AlphaFoldDB" id="A0A124SAG5"/>
<dbReference type="Proteomes" id="UP000243975">
    <property type="component" value="Unassembled WGS sequence"/>
</dbReference>
<accession>A0A124SAG5</accession>
<comment type="caution">
    <text evidence="2">The sequence shown here is derived from an EMBL/GenBank/DDBJ whole genome shotgun (WGS) entry which is preliminary data.</text>
</comment>
<feature type="region of interest" description="Disordered" evidence="1">
    <location>
        <begin position="84"/>
        <end position="104"/>
    </location>
</feature>
<evidence type="ECO:0000313" key="2">
    <source>
        <dbReference type="EMBL" id="KVH87417.1"/>
    </source>
</evidence>
<dbReference type="EMBL" id="LEKV01006249">
    <property type="protein sequence ID" value="KVH87417.1"/>
    <property type="molecule type" value="Genomic_DNA"/>
</dbReference>
<proteinExistence type="predicted"/>
<organism evidence="2 3">
    <name type="scientific">Cynara cardunculus var. scolymus</name>
    <name type="common">Globe artichoke</name>
    <name type="synonym">Cynara scolymus</name>
    <dbReference type="NCBI Taxonomy" id="59895"/>
    <lineage>
        <taxon>Eukaryota</taxon>
        <taxon>Viridiplantae</taxon>
        <taxon>Streptophyta</taxon>
        <taxon>Embryophyta</taxon>
        <taxon>Tracheophyta</taxon>
        <taxon>Spermatophyta</taxon>
        <taxon>Magnoliopsida</taxon>
        <taxon>eudicotyledons</taxon>
        <taxon>Gunneridae</taxon>
        <taxon>Pentapetalae</taxon>
        <taxon>asterids</taxon>
        <taxon>campanulids</taxon>
        <taxon>Asterales</taxon>
        <taxon>Asteraceae</taxon>
        <taxon>Carduoideae</taxon>
        <taxon>Cardueae</taxon>
        <taxon>Carduinae</taxon>
        <taxon>Cynara</taxon>
    </lineage>
</organism>
<evidence type="ECO:0000313" key="3">
    <source>
        <dbReference type="Proteomes" id="UP000243975"/>
    </source>
</evidence>
<protein>
    <submittedName>
        <fullName evidence="2">Uncharacterized protein</fullName>
    </submittedName>
</protein>
<keyword evidence="3" id="KW-1185">Reference proteome</keyword>
<evidence type="ECO:0000256" key="1">
    <source>
        <dbReference type="SAM" id="MobiDB-lite"/>
    </source>
</evidence>
<reference evidence="2 3" key="1">
    <citation type="journal article" date="2016" name="Sci. Rep.">
        <title>The genome sequence of the outbreeding globe artichoke constructed de novo incorporating a phase-aware low-pass sequencing strategy of F1 progeny.</title>
        <authorList>
            <person name="Scaglione D."/>
            <person name="Reyes-Chin-Wo S."/>
            <person name="Acquadro A."/>
            <person name="Froenicke L."/>
            <person name="Portis E."/>
            <person name="Beitel C."/>
            <person name="Tirone M."/>
            <person name="Mauro R."/>
            <person name="Lo Monaco A."/>
            <person name="Mauromicale G."/>
            <person name="Faccioli P."/>
            <person name="Cattivelli L."/>
            <person name="Rieseberg L."/>
            <person name="Michelmore R."/>
            <person name="Lanteri S."/>
        </authorList>
    </citation>
    <scope>NUCLEOTIDE SEQUENCE [LARGE SCALE GENOMIC DNA]</scope>
    <source>
        <strain evidence="2">2C</strain>
    </source>
</reference>
<gene>
    <name evidence="2" type="ORF">Ccrd_025351</name>
</gene>
<dbReference type="Gramene" id="KVH87417">
    <property type="protein sequence ID" value="KVH87417"/>
    <property type="gene ID" value="Ccrd_025351"/>
</dbReference>
<name>A0A124SAG5_CYNCS</name>